<dbReference type="AlphaFoldDB" id="K0BE07"/>
<sequence length="159" mass="18612">MESTYMENKKVKSENSRKTIKKKQEHTLDDVTKNYAQTIEFGKQIGKESITKIHQITNNTADFLKSQEYLKTLKINSLKLREKGLEQKNMLKKNSPKFYKKITTAFFLFFELLVGRIKLGTQYGTSSLEILEKLAKLKELGIITEKEFNDKKKKILDRI</sequence>
<name>K0BE07_9ARCH</name>
<dbReference type="STRING" id="1229909.NSED_07380"/>
<dbReference type="Proteomes" id="UP000006100">
    <property type="component" value="Chromosome"/>
</dbReference>
<dbReference type="HOGENOM" id="CLU_1709043_0_0_2"/>
<dbReference type="eggNOG" id="arCOG08738">
    <property type="taxonomic scope" value="Archaea"/>
</dbReference>
<organism evidence="1 2">
    <name type="scientific">Candidatus Nitrosopumilus sediminis</name>
    <dbReference type="NCBI Taxonomy" id="1229909"/>
    <lineage>
        <taxon>Archaea</taxon>
        <taxon>Nitrososphaerota</taxon>
        <taxon>Nitrososphaeria</taxon>
        <taxon>Nitrosopumilales</taxon>
        <taxon>Nitrosopumilaceae</taxon>
        <taxon>Nitrosopumilus</taxon>
    </lineage>
</organism>
<dbReference type="GeneID" id="13698233"/>
<protein>
    <recommendedName>
        <fullName evidence="3">SHOCT domain-containing protein</fullName>
    </recommendedName>
</protein>
<evidence type="ECO:0000313" key="2">
    <source>
        <dbReference type="Proteomes" id="UP000006100"/>
    </source>
</evidence>
<evidence type="ECO:0000313" key="1">
    <source>
        <dbReference type="EMBL" id="AFS83270.1"/>
    </source>
</evidence>
<dbReference type="KEGG" id="nir:NSED_07380"/>
<gene>
    <name evidence="1" type="ORF">NSED_07380</name>
</gene>
<dbReference type="EMBL" id="CP003843">
    <property type="protein sequence ID" value="AFS83270.1"/>
    <property type="molecule type" value="Genomic_DNA"/>
</dbReference>
<dbReference type="PATRIC" id="fig|1229909.8.peg.1621"/>
<accession>K0BE07</accession>
<reference evidence="1 2" key="1">
    <citation type="journal article" date="2012" name="J. Bacteriol.">
        <title>Draft Genome Sequence of an Ammonia-Oxidizing Archaeon, "Candidatus Nitrosopumilus sediminis" AR2, from Svalbard in the Arctic Circle.</title>
        <authorList>
            <person name="Park S.J."/>
            <person name="Kim J.G."/>
            <person name="Jung M.Y."/>
            <person name="Kim S.J."/>
            <person name="Cha I.T."/>
            <person name="Ghai R."/>
            <person name="Martin-Cuadrado A.B."/>
            <person name="Rodriguez-Valera F."/>
            <person name="Rhee S.K."/>
        </authorList>
    </citation>
    <scope>NUCLEOTIDE SEQUENCE [LARGE SCALE GENOMIC DNA]</scope>
    <source>
        <strain evidence="1 2">AR2</strain>
    </source>
</reference>
<keyword evidence="2" id="KW-1185">Reference proteome</keyword>
<evidence type="ECO:0008006" key="3">
    <source>
        <dbReference type="Google" id="ProtNLM"/>
    </source>
</evidence>
<dbReference type="OrthoDB" id="2787at2157"/>
<proteinExistence type="predicted"/>
<dbReference type="RefSeq" id="WP_014965640.1">
    <property type="nucleotide sequence ID" value="NC_018656.1"/>
</dbReference>